<dbReference type="RefSeq" id="WP_374038366.1">
    <property type="nucleotide sequence ID" value="NZ_CP169082.1"/>
</dbReference>
<proteinExistence type="predicted"/>
<accession>A0ABW0FX70</accession>
<evidence type="ECO:0000313" key="2">
    <source>
        <dbReference type="EMBL" id="MFC5346064.1"/>
    </source>
</evidence>
<feature type="transmembrane region" description="Helical" evidence="1">
    <location>
        <begin position="12"/>
        <end position="35"/>
    </location>
</feature>
<keyword evidence="3" id="KW-1185">Reference proteome</keyword>
<sequence length="132" mass="14680">MLPAMARTRFTVRTLVPILGIAVLVLGGISLWLVVSGAPRPSREEPVRMAERQIREQRGADWEVRYVEDGSGPVLCGYAAPRNRGGTTHEPVAFISRLGRVLFADEPLPTEFRDLRQRYCPAFARNPVSPVP</sequence>
<protein>
    <submittedName>
        <fullName evidence="2">Uncharacterized protein</fullName>
    </submittedName>
</protein>
<gene>
    <name evidence="2" type="ORF">ACFPIE_19275</name>
</gene>
<organism evidence="2 3">
    <name type="scientific">Brevundimonas staleyi</name>
    <dbReference type="NCBI Taxonomy" id="74326"/>
    <lineage>
        <taxon>Bacteria</taxon>
        <taxon>Pseudomonadati</taxon>
        <taxon>Pseudomonadota</taxon>
        <taxon>Alphaproteobacteria</taxon>
        <taxon>Caulobacterales</taxon>
        <taxon>Caulobacteraceae</taxon>
        <taxon>Brevundimonas</taxon>
    </lineage>
</organism>
<evidence type="ECO:0000256" key="1">
    <source>
        <dbReference type="SAM" id="Phobius"/>
    </source>
</evidence>
<reference evidence="3" key="1">
    <citation type="journal article" date="2019" name="Int. J. Syst. Evol. Microbiol.">
        <title>The Global Catalogue of Microorganisms (GCM) 10K type strain sequencing project: providing services to taxonomists for standard genome sequencing and annotation.</title>
        <authorList>
            <consortium name="The Broad Institute Genomics Platform"/>
            <consortium name="The Broad Institute Genome Sequencing Center for Infectious Disease"/>
            <person name="Wu L."/>
            <person name="Ma J."/>
        </authorList>
    </citation>
    <scope>NUCLEOTIDE SEQUENCE [LARGE SCALE GENOMIC DNA]</scope>
    <source>
        <strain evidence="3">JCM 12125</strain>
    </source>
</reference>
<dbReference type="EMBL" id="JBHSLF010000055">
    <property type="protein sequence ID" value="MFC5346064.1"/>
    <property type="molecule type" value="Genomic_DNA"/>
</dbReference>
<evidence type="ECO:0000313" key="3">
    <source>
        <dbReference type="Proteomes" id="UP001596152"/>
    </source>
</evidence>
<name>A0ABW0FX70_9CAUL</name>
<keyword evidence="1" id="KW-0472">Membrane</keyword>
<keyword evidence="1" id="KW-1133">Transmembrane helix</keyword>
<keyword evidence="1" id="KW-0812">Transmembrane</keyword>
<dbReference type="Proteomes" id="UP001596152">
    <property type="component" value="Unassembled WGS sequence"/>
</dbReference>
<comment type="caution">
    <text evidence="2">The sequence shown here is derived from an EMBL/GenBank/DDBJ whole genome shotgun (WGS) entry which is preliminary data.</text>
</comment>